<evidence type="ECO:0000313" key="2">
    <source>
        <dbReference type="EMBL" id="TXL64485.1"/>
    </source>
</evidence>
<dbReference type="EMBL" id="VDUW01000005">
    <property type="protein sequence ID" value="TXL64485.1"/>
    <property type="molecule type" value="Genomic_DNA"/>
</dbReference>
<dbReference type="AlphaFoldDB" id="A0A5C8NTW0"/>
<keyword evidence="3" id="KW-1185">Reference proteome</keyword>
<dbReference type="OrthoDB" id="8750087at2"/>
<comment type="caution">
    <text evidence="2">The sequence shown here is derived from an EMBL/GenBank/DDBJ whole genome shotgun (WGS) entry which is preliminary data.</text>
</comment>
<feature type="domain" description="N-acetyltransferase" evidence="1">
    <location>
        <begin position="16"/>
        <end position="181"/>
    </location>
</feature>
<dbReference type="InterPro" id="IPR000182">
    <property type="entry name" value="GNAT_dom"/>
</dbReference>
<protein>
    <recommendedName>
        <fullName evidence="1">N-acetyltransferase domain-containing protein</fullName>
    </recommendedName>
</protein>
<dbReference type="SUPFAM" id="SSF55729">
    <property type="entry name" value="Acyl-CoA N-acyltransferases (Nat)"/>
    <property type="match status" value="1"/>
</dbReference>
<reference evidence="2 3" key="1">
    <citation type="submission" date="2019-06" db="EMBL/GenBank/DDBJ databases">
        <title>Cerasibacillus sp. nov., isolated from maize field.</title>
        <authorList>
            <person name="Lin S.-Y."/>
            <person name="Tsai C.-F."/>
            <person name="Young C.-C."/>
        </authorList>
    </citation>
    <scope>NUCLEOTIDE SEQUENCE [LARGE SCALE GENOMIC DNA]</scope>
    <source>
        <strain evidence="2 3">CC-CFT480</strain>
    </source>
</reference>
<dbReference type="GO" id="GO:0016747">
    <property type="term" value="F:acyltransferase activity, transferring groups other than amino-acyl groups"/>
    <property type="evidence" value="ECO:0007669"/>
    <property type="project" value="InterPro"/>
</dbReference>
<dbReference type="Gene3D" id="3.40.630.30">
    <property type="match status" value="1"/>
</dbReference>
<evidence type="ECO:0000259" key="1">
    <source>
        <dbReference type="PROSITE" id="PS51186"/>
    </source>
</evidence>
<name>A0A5C8NTW0_9BACI</name>
<accession>A0A5C8NTW0</accession>
<dbReference type="Proteomes" id="UP000321574">
    <property type="component" value="Unassembled WGS sequence"/>
</dbReference>
<dbReference type="PROSITE" id="PS51186">
    <property type="entry name" value="GNAT"/>
    <property type="match status" value="1"/>
</dbReference>
<dbReference type="InterPro" id="IPR016181">
    <property type="entry name" value="Acyl_CoA_acyltransferase"/>
</dbReference>
<gene>
    <name evidence="2" type="ORF">FHP05_09200</name>
</gene>
<organism evidence="2 3">
    <name type="scientific">Cerasibacillus terrae</name>
    <dbReference type="NCBI Taxonomy" id="2498845"/>
    <lineage>
        <taxon>Bacteria</taxon>
        <taxon>Bacillati</taxon>
        <taxon>Bacillota</taxon>
        <taxon>Bacilli</taxon>
        <taxon>Bacillales</taxon>
        <taxon>Bacillaceae</taxon>
        <taxon>Cerasibacillus</taxon>
    </lineage>
</organism>
<sequence>MREVLTKGQLKSGESFHIQRLTMNDIPKINRLQDTVVEKLHDSNMLVTLSDSEIQHILLDGGLFIGVFIKERLIACRAFLIPDIDDPEHLGYDARIPKGEFPEVIYSEISMVDPSYRGNRLQTFMGKILIELVKQSNFKYVLTTVAPNNIPSLKDKFALGMRIVHVKEKYGGKLRFILYRHVHKTSELPVKDERLVPIDNMKLQEKLLKLGYCGIEIQANGKIKYEKRGD</sequence>
<proteinExistence type="predicted"/>
<dbReference type="RefSeq" id="WP_147667323.1">
    <property type="nucleotide sequence ID" value="NZ_VDUW01000005.1"/>
</dbReference>
<evidence type="ECO:0000313" key="3">
    <source>
        <dbReference type="Proteomes" id="UP000321574"/>
    </source>
</evidence>